<dbReference type="KEGG" id="cdep:91086540"/>
<feature type="compositionally biased region" description="Low complexity" evidence="1">
    <location>
        <begin position="339"/>
        <end position="367"/>
    </location>
</feature>
<reference evidence="2" key="1">
    <citation type="submission" date="2016-06" db="EMBL/GenBank/DDBJ databases">
        <authorList>
            <person name="Cuomo C."/>
            <person name="Litvintseva A."/>
            <person name="Heitman J."/>
            <person name="Chen Y."/>
            <person name="Sun S."/>
            <person name="Springer D."/>
            <person name="Dromer F."/>
            <person name="Young S."/>
            <person name="Zeng Q."/>
            <person name="Chapman S."/>
            <person name="Gujja S."/>
            <person name="Saif S."/>
            <person name="Birren B."/>
        </authorList>
    </citation>
    <scope>NUCLEOTIDE SEQUENCE</scope>
    <source>
        <strain evidence="2">CBS 7841</strain>
    </source>
</reference>
<gene>
    <name evidence="2" type="ORF">L203_102328</name>
</gene>
<dbReference type="AlphaFoldDB" id="A0AAJ8M119"/>
<evidence type="ECO:0000256" key="1">
    <source>
        <dbReference type="SAM" id="MobiDB-lite"/>
    </source>
</evidence>
<feature type="region of interest" description="Disordered" evidence="1">
    <location>
        <begin position="449"/>
        <end position="530"/>
    </location>
</feature>
<proteinExistence type="predicted"/>
<feature type="compositionally biased region" description="Basic and acidic residues" evidence="1">
    <location>
        <begin position="162"/>
        <end position="186"/>
    </location>
</feature>
<protein>
    <submittedName>
        <fullName evidence="2">Uncharacterized protein</fullName>
    </submittedName>
</protein>
<organism evidence="2 3">
    <name type="scientific">Cryptococcus depauperatus CBS 7841</name>
    <dbReference type="NCBI Taxonomy" id="1295531"/>
    <lineage>
        <taxon>Eukaryota</taxon>
        <taxon>Fungi</taxon>
        <taxon>Dikarya</taxon>
        <taxon>Basidiomycota</taxon>
        <taxon>Agaricomycotina</taxon>
        <taxon>Tremellomycetes</taxon>
        <taxon>Tremellales</taxon>
        <taxon>Cryptococcaceae</taxon>
        <taxon>Cryptococcus</taxon>
    </lineage>
</organism>
<reference evidence="2" key="2">
    <citation type="journal article" date="2022" name="Elife">
        <title>Obligate sexual reproduction of a homothallic fungus closely related to the Cryptococcus pathogenic species complex.</title>
        <authorList>
            <person name="Passer A.R."/>
            <person name="Clancey S.A."/>
            <person name="Shea T."/>
            <person name="David-Palma M."/>
            <person name="Averette A.F."/>
            <person name="Boekhout T."/>
            <person name="Porcel B.M."/>
            <person name="Nowrousian M."/>
            <person name="Cuomo C.A."/>
            <person name="Sun S."/>
            <person name="Heitman J."/>
            <person name="Coelho M.A."/>
        </authorList>
    </citation>
    <scope>NUCLEOTIDE SEQUENCE</scope>
    <source>
        <strain evidence="2">CBS 7841</strain>
    </source>
</reference>
<feature type="compositionally biased region" description="Basic and acidic residues" evidence="1">
    <location>
        <begin position="12"/>
        <end position="32"/>
    </location>
</feature>
<feature type="compositionally biased region" description="Low complexity" evidence="1">
    <location>
        <begin position="130"/>
        <end position="156"/>
    </location>
</feature>
<dbReference type="GeneID" id="91086540"/>
<feature type="compositionally biased region" description="Polar residues" evidence="1">
    <location>
        <begin position="228"/>
        <end position="240"/>
    </location>
</feature>
<dbReference type="EMBL" id="CP143786">
    <property type="protein sequence ID" value="WVN87152.1"/>
    <property type="molecule type" value="Genomic_DNA"/>
</dbReference>
<reference evidence="2" key="3">
    <citation type="submission" date="2024-01" db="EMBL/GenBank/DDBJ databases">
        <authorList>
            <person name="Coelho M.A."/>
            <person name="David-Palma M."/>
            <person name="Shea T."/>
            <person name="Sun S."/>
            <person name="Cuomo C.A."/>
            <person name="Heitman J."/>
        </authorList>
    </citation>
    <scope>NUCLEOTIDE SEQUENCE</scope>
    <source>
        <strain evidence="2">CBS 7841</strain>
    </source>
</reference>
<feature type="region of interest" description="Disordered" evidence="1">
    <location>
        <begin position="1"/>
        <end position="32"/>
    </location>
</feature>
<name>A0AAJ8M119_9TREE</name>
<sequence>MTLLSKPSRSYAHVEHDKDGLGSRAKRPEGFKTHFRDTPQTLAWLRSTSNFSFCAAAVGIPVAQSQERAGVGGAEGRGGPFAPAATQDGGRIFGIRRPITQQESKFIVIQPVIRCSGVADITRAKSKRQSAFGSSRRHSSSSSSSSQSSHQAGSRRPSMDVGRARVDREREEEEVRKRLEKQRMDDVSSYVARRRSLLSEREQTGRGSPSIRSSEDLPSAMTFVTAPPSANGTAKSTGKSQQVYYYPSPLSPSFPFNLPSAKTPNTSTFAGAEGTPPEKATEMTLKSPNPSPLPMEPRKSKVEVKDGTTKIIGFDGPLRPSPLSPSVLQRSPTPTDGFLSLRIRSPSPSSTHLTPPAPPSASTSHSSGEFDRSRSRSPLPHRRATREGIYPETPAQTKKRQEKEQRRLASGGRPLVINTDLVPRSTYQSGARGRVLPEIEIVEDDDPRIILPREGGKTTRIPKPYLPFPSHSSQPRAARKRSSSIASHSHSHSHSHSTLPSPPSFANLDRPRSLTGSAKGGGGGAGSLVEDNGGYLPSRWASGDRHLRVKEADREAYRPKEWGKDEGIEWHPGAKDQIKRNLKDIATSASGLEGNRYEGISM</sequence>
<evidence type="ECO:0000313" key="3">
    <source>
        <dbReference type="Proteomes" id="UP000094043"/>
    </source>
</evidence>
<dbReference type="Proteomes" id="UP000094043">
    <property type="component" value="Chromosome 3"/>
</dbReference>
<dbReference type="RefSeq" id="XP_066067852.1">
    <property type="nucleotide sequence ID" value="XM_066211755.1"/>
</dbReference>
<feature type="compositionally biased region" description="Basic and acidic residues" evidence="1">
    <location>
        <begin position="296"/>
        <end position="308"/>
    </location>
</feature>
<feature type="region of interest" description="Disordered" evidence="1">
    <location>
        <begin position="126"/>
        <end position="240"/>
    </location>
</feature>
<keyword evidence="3" id="KW-1185">Reference proteome</keyword>
<accession>A0AAJ8M119</accession>
<evidence type="ECO:0000313" key="2">
    <source>
        <dbReference type="EMBL" id="WVN87152.1"/>
    </source>
</evidence>
<feature type="region of interest" description="Disordered" evidence="1">
    <location>
        <begin position="256"/>
        <end position="417"/>
    </location>
</feature>